<evidence type="ECO:0000259" key="6">
    <source>
        <dbReference type="SMART" id="SM00849"/>
    </source>
</evidence>
<evidence type="ECO:0000256" key="3">
    <source>
        <dbReference type="ARBA" id="ARBA00022723"/>
    </source>
</evidence>
<name>A0ABP6ZZ31_9ACTN</name>
<comment type="similarity">
    <text evidence="2">Belongs to the metallo-beta-lactamase superfamily.</text>
</comment>
<evidence type="ECO:0000256" key="4">
    <source>
        <dbReference type="ARBA" id="ARBA00022801"/>
    </source>
</evidence>
<dbReference type="EMBL" id="BAABAB010000016">
    <property type="protein sequence ID" value="GAA3620959.1"/>
    <property type="molecule type" value="Genomic_DNA"/>
</dbReference>
<dbReference type="RefSeq" id="WP_344804732.1">
    <property type="nucleotide sequence ID" value="NZ_BAABAB010000016.1"/>
</dbReference>
<keyword evidence="5" id="KW-0862">Zinc</keyword>
<evidence type="ECO:0000256" key="1">
    <source>
        <dbReference type="ARBA" id="ARBA00001947"/>
    </source>
</evidence>
<evidence type="ECO:0000256" key="2">
    <source>
        <dbReference type="ARBA" id="ARBA00007749"/>
    </source>
</evidence>
<organism evidence="7 8">
    <name type="scientific">Microlunatus ginsengisoli</name>
    <dbReference type="NCBI Taxonomy" id="363863"/>
    <lineage>
        <taxon>Bacteria</taxon>
        <taxon>Bacillati</taxon>
        <taxon>Actinomycetota</taxon>
        <taxon>Actinomycetes</taxon>
        <taxon>Propionibacteriales</taxon>
        <taxon>Propionibacteriaceae</taxon>
        <taxon>Microlunatus</taxon>
    </lineage>
</organism>
<dbReference type="InterPro" id="IPR051013">
    <property type="entry name" value="MBL_superfamily_lactonases"/>
</dbReference>
<evidence type="ECO:0000256" key="5">
    <source>
        <dbReference type="ARBA" id="ARBA00022833"/>
    </source>
</evidence>
<dbReference type="PANTHER" id="PTHR42978:SF7">
    <property type="entry name" value="METALLO-HYDROLASE RV2300C-RELATED"/>
    <property type="match status" value="1"/>
</dbReference>
<gene>
    <name evidence="7" type="ORF">GCM10022236_23980</name>
</gene>
<dbReference type="PANTHER" id="PTHR42978">
    <property type="entry name" value="QUORUM-QUENCHING LACTONASE YTNP-RELATED-RELATED"/>
    <property type="match status" value="1"/>
</dbReference>
<keyword evidence="3" id="KW-0479">Metal-binding</keyword>
<keyword evidence="4" id="KW-0378">Hydrolase</keyword>
<comment type="cofactor">
    <cofactor evidence="1">
        <name>Zn(2+)</name>
        <dbReference type="ChEBI" id="CHEBI:29105"/>
    </cofactor>
</comment>
<comment type="caution">
    <text evidence="7">The sequence shown here is derived from an EMBL/GenBank/DDBJ whole genome shotgun (WGS) entry which is preliminary data.</text>
</comment>
<reference evidence="8" key="1">
    <citation type="journal article" date="2019" name="Int. J. Syst. Evol. Microbiol.">
        <title>The Global Catalogue of Microorganisms (GCM) 10K type strain sequencing project: providing services to taxonomists for standard genome sequencing and annotation.</title>
        <authorList>
            <consortium name="The Broad Institute Genomics Platform"/>
            <consortium name="The Broad Institute Genome Sequencing Center for Infectious Disease"/>
            <person name="Wu L."/>
            <person name="Ma J."/>
        </authorList>
    </citation>
    <scope>NUCLEOTIDE SEQUENCE [LARGE SCALE GENOMIC DNA]</scope>
    <source>
        <strain evidence="8">JCM 16929</strain>
    </source>
</reference>
<keyword evidence="8" id="KW-1185">Reference proteome</keyword>
<protein>
    <submittedName>
        <fullName evidence="7">MBL fold metallo-hydrolase</fullName>
    </submittedName>
</protein>
<dbReference type="SUPFAM" id="SSF56281">
    <property type="entry name" value="Metallo-hydrolase/oxidoreductase"/>
    <property type="match status" value="1"/>
</dbReference>
<dbReference type="InterPro" id="IPR036866">
    <property type="entry name" value="RibonucZ/Hydroxyglut_hydro"/>
</dbReference>
<dbReference type="InterPro" id="IPR001279">
    <property type="entry name" value="Metallo-B-lactamas"/>
</dbReference>
<evidence type="ECO:0000313" key="8">
    <source>
        <dbReference type="Proteomes" id="UP001501490"/>
    </source>
</evidence>
<accession>A0ABP6ZZ31</accession>
<dbReference type="Gene3D" id="3.60.15.10">
    <property type="entry name" value="Ribonuclease Z/Hydroxyacylglutathione hydrolase-like"/>
    <property type="match status" value="1"/>
</dbReference>
<feature type="domain" description="Metallo-beta-lactamase" evidence="6">
    <location>
        <begin position="23"/>
        <end position="195"/>
    </location>
</feature>
<sequence>MPSPITVTPILVADLLAGDERLPVYVHVVDHPDARVLVDTGLTALHPAVADMDPRLHPLDEQDIDLTGIDLVVNTHLHFDHCGGNHLFAGKPIHVQRRELDDARTEADYTIPEWVDAPGVEYVPVDGEFELLPGVRLVPAPGHTRGSQVVVIETGARPVVIGGDMAVWFRELDEPRTEGQLLVVALDPEQVWLAHAHEPWRPGA</sequence>
<dbReference type="Proteomes" id="UP001501490">
    <property type="component" value="Unassembled WGS sequence"/>
</dbReference>
<proteinExistence type="inferred from homology"/>
<dbReference type="SMART" id="SM00849">
    <property type="entry name" value="Lactamase_B"/>
    <property type="match status" value="1"/>
</dbReference>
<evidence type="ECO:0000313" key="7">
    <source>
        <dbReference type="EMBL" id="GAA3620959.1"/>
    </source>
</evidence>
<dbReference type="Pfam" id="PF00753">
    <property type="entry name" value="Lactamase_B"/>
    <property type="match status" value="1"/>
</dbReference>